<evidence type="ECO:0000313" key="2">
    <source>
        <dbReference type="EMBL" id="CAB9531668.1"/>
    </source>
</evidence>
<reference evidence="2" key="1">
    <citation type="submission" date="2020-06" db="EMBL/GenBank/DDBJ databases">
        <authorList>
            <consortium name="Plant Systems Biology data submission"/>
        </authorList>
    </citation>
    <scope>NUCLEOTIDE SEQUENCE</scope>
    <source>
        <strain evidence="2">D6</strain>
    </source>
</reference>
<gene>
    <name evidence="2" type="ORF">SEMRO_3820_G351270.1</name>
</gene>
<feature type="region of interest" description="Disordered" evidence="1">
    <location>
        <begin position="1"/>
        <end position="91"/>
    </location>
</feature>
<sequence>MHGEYALEEAAESGSRSDLTSDEDQRLSNGSPEKQDDDDEYEILSTRDGGDYDGDIDDDVNDEPEPTSTNPSRQPEENLSPNVATSGAIARNSTAVLEATQRLLSQYNPENMQITAEERKQALTIKRTIECTPDLKKEERISPPSGATGLSRLVSRE</sequence>
<comment type="caution">
    <text evidence="2">The sequence shown here is derived from an EMBL/GenBank/DDBJ whole genome shotgun (WGS) entry which is preliminary data.</text>
</comment>
<name>A0A9N8HYA2_9STRA</name>
<protein>
    <submittedName>
        <fullName evidence="2">Uncharacterized protein</fullName>
    </submittedName>
</protein>
<feature type="compositionally biased region" description="Acidic residues" evidence="1">
    <location>
        <begin position="1"/>
        <end position="11"/>
    </location>
</feature>
<dbReference type="Proteomes" id="UP001153069">
    <property type="component" value="Unassembled WGS sequence"/>
</dbReference>
<feature type="compositionally biased region" description="Acidic residues" evidence="1">
    <location>
        <begin position="51"/>
        <end position="65"/>
    </location>
</feature>
<proteinExistence type="predicted"/>
<dbReference type="AlphaFoldDB" id="A0A9N8HYA2"/>
<evidence type="ECO:0000313" key="3">
    <source>
        <dbReference type="Proteomes" id="UP001153069"/>
    </source>
</evidence>
<organism evidence="2 3">
    <name type="scientific">Seminavis robusta</name>
    <dbReference type="NCBI Taxonomy" id="568900"/>
    <lineage>
        <taxon>Eukaryota</taxon>
        <taxon>Sar</taxon>
        <taxon>Stramenopiles</taxon>
        <taxon>Ochrophyta</taxon>
        <taxon>Bacillariophyta</taxon>
        <taxon>Bacillariophyceae</taxon>
        <taxon>Bacillariophycidae</taxon>
        <taxon>Naviculales</taxon>
        <taxon>Naviculaceae</taxon>
        <taxon>Seminavis</taxon>
    </lineage>
</organism>
<keyword evidence="3" id="KW-1185">Reference proteome</keyword>
<evidence type="ECO:0000256" key="1">
    <source>
        <dbReference type="SAM" id="MobiDB-lite"/>
    </source>
</evidence>
<accession>A0A9N8HYA2</accession>
<dbReference type="EMBL" id="CAICTM010003818">
    <property type="protein sequence ID" value="CAB9531668.1"/>
    <property type="molecule type" value="Genomic_DNA"/>
</dbReference>
<feature type="region of interest" description="Disordered" evidence="1">
    <location>
        <begin position="134"/>
        <end position="157"/>
    </location>
</feature>
<feature type="compositionally biased region" description="Polar residues" evidence="1">
    <location>
        <begin position="66"/>
        <end position="91"/>
    </location>
</feature>